<dbReference type="SUPFAM" id="SSF46689">
    <property type="entry name" value="Homeodomain-like"/>
    <property type="match status" value="1"/>
</dbReference>
<dbReference type="RefSeq" id="WP_073111597.1">
    <property type="nucleotide sequence ID" value="NZ_FQYN01000008.1"/>
</dbReference>
<dbReference type="PROSITE" id="PS50977">
    <property type="entry name" value="HTH_TETR_2"/>
    <property type="match status" value="1"/>
</dbReference>
<evidence type="ECO:0000313" key="4">
    <source>
        <dbReference type="EMBL" id="SHJ60546.1"/>
    </source>
</evidence>
<evidence type="ECO:0000256" key="1">
    <source>
        <dbReference type="ARBA" id="ARBA00023125"/>
    </source>
</evidence>
<dbReference type="PRINTS" id="PR00455">
    <property type="entry name" value="HTHTETR"/>
</dbReference>
<keyword evidence="5" id="KW-1185">Reference proteome</keyword>
<dbReference type="OrthoDB" id="9789566at2"/>
<dbReference type="Pfam" id="PF00440">
    <property type="entry name" value="TetR_N"/>
    <property type="match status" value="1"/>
</dbReference>
<dbReference type="InterPro" id="IPR001647">
    <property type="entry name" value="HTH_TetR"/>
</dbReference>
<dbReference type="PANTHER" id="PTHR43479:SF11">
    <property type="entry name" value="ACREF_ENVCD OPERON REPRESSOR-RELATED"/>
    <property type="match status" value="1"/>
</dbReference>
<dbReference type="EMBL" id="FQYN01000008">
    <property type="protein sequence ID" value="SHJ60546.1"/>
    <property type="molecule type" value="Genomic_DNA"/>
</dbReference>
<accession>A0A1M6KNT1</accession>
<feature type="domain" description="HTH tetR-type" evidence="3">
    <location>
        <begin position="1"/>
        <end position="61"/>
    </location>
</feature>
<dbReference type="Gene3D" id="1.10.357.10">
    <property type="entry name" value="Tetracycline Repressor, domain 2"/>
    <property type="match status" value="1"/>
</dbReference>
<dbReference type="AlphaFoldDB" id="A0A1M6KNT1"/>
<dbReference type="PROSITE" id="PS01081">
    <property type="entry name" value="HTH_TETR_1"/>
    <property type="match status" value="1"/>
</dbReference>
<reference evidence="4 5" key="1">
    <citation type="submission" date="2016-11" db="EMBL/GenBank/DDBJ databases">
        <authorList>
            <person name="Jaros S."/>
            <person name="Januszkiewicz K."/>
            <person name="Wedrychowicz H."/>
        </authorList>
    </citation>
    <scope>NUCLEOTIDE SEQUENCE [LARGE SCALE GENOMIC DNA]</scope>
    <source>
        <strain evidence="4 5">DSM 21074</strain>
    </source>
</reference>
<dbReference type="Proteomes" id="UP000184418">
    <property type="component" value="Unassembled WGS sequence"/>
</dbReference>
<evidence type="ECO:0000259" key="3">
    <source>
        <dbReference type="PROSITE" id="PS50977"/>
    </source>
</evidence>
<sequence>MNRKPHIALTALQLFAEKGFENTSTQLIAKEAEVSEALIFKYFGSKERLLDHIIKSGYKRVIEQNRGRLLNSSPLELVYKIIDLPYELVREEPHFWKLQSRLIDVETARKQHEQFLQPMPGLLIESFRQLGYAQPEMETRFLLGLVDALWKGLANLRPEYTPEMRDFIKTKYRQQS</sequence>
<dbReference type="InterPro" id="IPR023772">
    <property type="entry name" value="DNA-bd_HTH_TetR-type_CS"/>
</dbReference>
<evidence type="ECO:0000313" key="5">
    <source>
        <dbReference type="Proteomes" id="UP000184418"/>
    </source>
</evidence>
<keyword evidence="1 2" id="KW-0238">DNA-binding</keyword>
<protein>
    <submittedName>
        <fullName evidence="4">Transcriptional regulator, TetR family</fullName>
    </submittedName>
</protein>
<dbReference type="PANTHER" id="PTHR43479">
    <property type="entry name" value="ACREF/ENVCD OPERON REPRESSOR-RELATED"/>
    <property type="match status" value="1"/>
</dbReference>
<feature type="DNA-binding region" description="H-T-H motif" evidence="2">
    <location>
        <begin position="24"/>
        <end position="43"/>
    </location>
</feature>
<gene>
    <name evidence="4" type="ORF">SAMN02745146_3505</name>
</gene>
<dbReference type="GO" id="GO:0003677">
    <property type="term" value="F:DNA binding"/>
    <property type="evidence" value="ECO:0007669"/>
    <property type="project" value="UniProtKB-UniRule"/>
</dbReference>
<name>A0A1M6KNT1_9BACT</name>
<dbReference type="InterPro" id="IPR009057">
    <property type="entry name" value="Homeodomain-like_sf"/>
</dbReference>
<proteinExistence type="predicted"/>
<evidence type="ECO:0000256" key="2">
    <source>
        <dbReference type="PROSITE-ProRule" id="PRU00335"/>
    </source>
</evidence>
<organism evidence="4 5">
    <name type="scientific">Hymenobacter daecheongensis DSM 21074</name>
    <dbReference type="NCBI Taxonomy" id="1121955"/>
    <lineage>
        <taxon>Bacteria</taxon>
        <taxon>Pseudomonadati</taxon>
        <taxon>Bacteroidota</taxon>
        <taxon>Cytophagia</taxon>
        <taxon>Cytophagales</taxon>
        <taxon>Hymenobacteraceae</taxon>
        <taxon>Hymenobacter</taxon>
    </lineage>
</organism>
<dbReference type="InterPro" id="IPR050624">
    <property type="entry name" value="HTH-type_Tx_Regulator"/>
</dbReference>